<accession>A0A074S531</accession>
<comment type="caution">
    <text evidence="11">The sequence shown here is derived from an EMBL/GenBank/DDBJ whole genome shotgun (WGS) entry which is preliminary data.</text>
</comment>
<gene>
    <name evidence="11" type="ORF">V565_052730</name>
</gene>
<dbReference type="Pfam" id="PF04573">
    <property type="entry name" value="SPC22"/>
    <property type="match status" value="1"/>
</dbReference>
<keyword evidence="5" id="KW-0735">Signal-anchor</keyword>
<keyword evidence="4 9" id="KW-0256">Endoplasmic reticulum</keyword>
<dbReference type="InterPro" id="IPR007653">
    <property type="entry name" value="SPC3"/>
</dbReference>
<dbReference type="GO" id="GO:0045047">
    <property type="term" value="P:protein targeting to ER"/>
    <property type="evidence" value="ECO:0007669"/>
    <property type="project" value="TreeGrafter"/>
</dbReference>
<dbReference type="GO" id="GO:0006465">
    <property type="term" value="P:signal peptide processing"/>
    <property type="evidence" value="ECO:0007669"/>
    <property type="project" value="UniProtKB-UniRule"/>
</dbReference>
<evidence type="ECO:0000256" key="4">
    <source>
        <dbReference type="ARBA" id="ARBA00022824"/>
    </source>
</evidence>
<dbReference type="GO" id="GO:0005787">
    <property type="term" value="C:signal peptidase complex"/>
    <property type="evidence" value="ECO:0007669"/>
    <property type="project" value="UniProtKB-UniRule"/>
</dbReference>
<keyword evidence="7 9" id="KW-0472">Membrane</keyword>
<feature type="transmembrane region" description="Helical" evidence="10">
    <location>
        <begin position="12"/>
        <end position="35"/>
    </location>
</feature>
<dbReference type="HOGENOM" id="CLU_068714_2_2_1"/>
<evidence type="ECO:0000256" key="10">
    <source>
        <dbReference type="SAM" id="Phobius"/>
    </source>
</evidence>
<dbReference type="STRING" id="1423351.A0A074S531"/>
<evidence type="ECO:0000256" key="9">
    <source>
        <dbReference type="PIRNR" id="PIRNR016089"/>
    </source>
</evidence>
<dbReference type="OrthoDB" id="10261524at2759"/>
<comment type="function">
    <text evidence="8">Essential component of the signal peptidase complex (SPC) which catalyzes the cleavage of N-terminal signal sequences from nascent proteins as they are translocated into the lumen of the endoplasmic reticulum. Essential for the SPC catalytic activity, possibly by stabilizing and positioning the active center of the complex close to the lumenal surface. Essential for viability.</text>
</comment>
<evidence type="ECO:0000256" key="3">
    <source>
        <dbReference type="ARBA" id="ARBA00022692"/>
    </source>
</evidence>
<evidence type="ECO:0000313" key="12">
    <source>
        <dbReference type="Proteomes" id="UP000027456"/>
    </source>
</evidence>
<evidence type="ECO:0000256" key="2">
    <source>
        <dbReference type="ARBA" id="ARBA00009289"/>
    </source>
</evidence>
<dbReference type="PIRSF" id="PIRSF016089">
    <property type="entry name" value="SPC22"/>
    <property type="match status" value="1"/>
</dbReference>
<evidence type="ECO:0000256" key="6">
    <source>
        <dbReference type="ARBA" id="ARBA00022989"/>
    </source>
</evidence>
<evidence type="ECO:0000256" key="8">
    <source>
        <dbReference type="ARBA" id="ARBA00045670"/>
    </source>
</evidence>
<keyword evidence="12" id="KW-1185">Reference proteome</keyword>
<comment type="similarity">
    <text evidence="2 9">Belongs to the SPCS3 family.</text>
</comment>
<dbReference type="EMBL" id="AZST01000132">
    <property type="protein sequence ID" value="KEP51983.1"/>
    <property type="molecule type" value="Genomic_DNA"/>
</dbReference>
<name>A0A074S531_9AGAM</name>
<dbReference type="Proteomes" id="UP000027456">
    <property type="component" value="Unassembled WGS sequence"/>
</dbReference>
<dbReference type="PROSITE" id="PS51257">
    <property type="entry name" value="PROKAR_LIPOPROTEIN"/>
    <property type="match status" value="1"/>
</dbReference>
<keyword evidence="3 10" id="KW-0812">Transmembrane</keyword>
<protein>
    <recommendedName>
        <fullName evidence="9">Signal peptidase subunit 3</fullName>
    </recommendedName>
</protein>
<evidence type="ECO:0000256" key="5">
    <source>
        <dbReference type="ARBA" id="ARBA00022968"/>
    </source>
</evidence>
<dbReference type="PANTHER" id="PTHR12804">
    <property type="entry name" value="MICROSOMAL SIGNAL PEPTIDASE 23 KD SUBUNIT SPC22/23"/>
    <property type="match status" value="1"/>
</dbReference>
<evidence type="ECO:0000313" key="11">
    <source>
        <dbReference type="EMBL" id="KEP51983.1"/>
    </source>
</evidence>
<sequence length="181" mass="20890">MFSSYQRINNISAFASSCLMTLLVVISMVSYVQLWTIGEPDGRLEVKPMNVVKAISRPYSRKEQEVAWFRFDVQADLNSLFTWNTKQLFVYVVAEYTNQKGFSNEVVVWDRIVRRKRDSKLMIEAARAKYPIRDPSLSFRNSSDVHFTLRYNVMPWIGALTYGTGAKLTEPVPFAKAQSRV</sequence>
<comment type="subcellular location">
    <subcellularLocation>
        <location evidence="1">Endoplasmic reticulum membrane</location>
        <topology evidence="1">Single-pass type II membrane protein</topology>
    </subcellularLocation>
</comment>
<dbReference type="PANTHER" id="PTHR12804:SF0">
    <property type="entry name" value="SIGNAL PEPTIDASE COMPLEX SUBUNIT 3"/>
    <property type="match status" value="1"/>
</dbReference>
<reference evidence="11 12" key="1">
    <citation type="submission" date="2013-12" db="EMBL/GenBank/DDBJ databases">
        <authorList>
            <person name="Cubeta M."/>
            <person name="Pakala S."/>
            <person name="Fedorova N."/>
            <person name="Thomas E."/>
            <person name="Dean R."/>
            <person name="Jabaji S."/>
            <person name="Neate S."/>
            <person name="Toda T."/>
            <person name="Tavantzis S."/>
            <person name="Vilgalys R."/>
            <person name="Bharathan N."/>
            <person name="Pakala S."/>
            <person name="Losada L.S."/>
            <person name="Zafar N."/>
            <person name="Nierman W."/>
        </authorList>
    </citation>
    <scope>NUCLEOTIDE SEQUENCE [LARGE SCALE GENOMIC DNA]</scope>
    <source>
        <strain evidence="11 12">123E</strain>
    </source>
</reference>
<proteinExistence type="inferred from homology"/>
<evidence type="ECO:0000256" key="1">
    <source>
        <dbReference type="ARBA" id="ARBA00004648"/>
    </source>
</evidence>
<evidence type="ECO:0000256" key="7">
    <source>
        <dbReference type="ARBA" id="ARBA00023136"/>
    </source>
</evidence>
<keyword evidence="6 10" id="KW-1133">Transmembrane helix</keyword>
<dbReference type="AlphaFoldDB" id="A0A074S531"/>
<organism evidence="11 12">
    <name type="scientific">Rhizoctonia solani 123E</name>
    <dbReference type="NCBI Taxonomy" id="1423351"/>
    <lineage>
        <taxon>Eukaryota</taxon>
        <taxon>Fungi</taxon>
        <taxon>Dikarya</taxon>
        <taxon>Basidiomycota</taxon>
        <taxon>Agaricomycotina</taxon>
        <taxon>Agaricomycetes</taxon>
        <taxon>Cantharellales</taxon>
        <taxon>Ceratobasidiaceae</taxon>
        <taxon>Rhizoctonia</taxon>
    </lineage>
</organism>